<dbReference type="SMART" id="SM00671">
    <property type="entry name" value="SEL1"/>
    <property type="match status" value="9"/>
</dbReference>
<dbReference type="AlphaFoldDB" id="C3X8T3"/>
<feature type="region of interest" description="Disordered" evidence="1">
    <location>
        <begin position="601"/>
        <end position="628"/>
    </location>
</feature>
<dbReference type="InterPro" id="IPR011990">
    <property type="entry name" value="TPR-like_helical_dom_sf"/>
</dbReference>
<accession>C3X8T3</accession>
<gene>
    <name evidence="3" type="ORF">OFBG_00637</name>
</gene>
<dbReference type="Pfam" id="PF08238">
    <property type="entry name" value="Sel1"/>
    <property type="match status" value="8"/>
</dbReference>
<feature type="chain" id="PRO_5002934231" evidence="2">
    <location>
        <begin position="24"/>
        <end position="639"/>
    </location>
</feature>
<sequence>MKSVSHMGFYRFKSFVFSVVVFAAGCAWVPSVSFAGQKDDCASVGCSDTTVQKDGDLEKIRQKAQQGDANAQMALGLRYLMGNGLAADEVLAQEWFLKSAQQNNVVAQVALATMLAFESDRQDLPAAAMWFSKAADAGNVQAMSELVRLYETGSGVTRDMAKAEEWRVRAKMRSDAVKLERVWKIALADKARWMRKTSRPVELAAQDGVATTAARIDVVALKKAAENGDDHAQTLLGALLATGDGVKKDEKAAIGWFEKAADSGNTQAQAVLGELYGLGWGGLKKDEAKAAKWMEKAALGGLVAAKAAWGSMLSQGKGVEKDPKKGLEWFVQAGQDGDGRTRLLMGMMLIHQNRDAAAQWFYGAAEVGDEEVLSALGTFYGWGNGPVLDESEKLSEVRRYAQRDESEAQQMMGFLYGEGWGAKRDPVKAEYWFDKAAASGDVEVWLPLGLLYAETGRDDMAAAAFAKAVASGGFGLANDGELLQLIFVDSEKMPDVGNALKRPASAKKTASGAKEPNGGKKAGVNDKDGVASDERLVRVAKKRAFVLAEAKKGNPAAQLMMARILKEGWGVKKDEEAAASLRADGIRGMCAALKDKAEEEPLCSNEGDGGNGGVLPDAASVDKADVNDSTVFKARQEMN</sequence>
<dbReference type="InterPro" id="IPR050767">
    <property type="entry name" value="Sel1_AlgK"/>
</dbReference>
<dbReference type="OrthoDB" id="8769760at2"/>
<dbReference type="InterPro" id="IPR006597">
    <property type="entry name" value="Sel1-like"/>
</dbReference>
<dbReference type="STRING" id="847.BRW83_1597"/>
<evidence type="ECO:0000256" key="2">
    <source>
        <dbReference type="SAM" id="SignalP"/>
    </source>
</evidence>
<dbReference type="GeneID" id="77135453"/>
<keyword evidence="3" id="KW-0378">Hydrolase</keyword>
<dbReference type="RefSeq" id="WP_005880217.1">
    <property type="nucleotide sequence ID" value="NZ_CP019430.1"/>
</dbReference>
<reference evidence="3 4" key="1">
    <citation type="submission" date="2009-02" db="EMBL/GenBank/DDBJ databases">
        <title>The Genome Sequence of Oxalobacter formigenes OXCC13.</title>
        <authorList>
            <consortium name="The Broad Institute Genome Sequencing Platform"/>
            <person name="Ward D."/>
            <person name="Young S.K."/>
            <person name="Kodira C.D."/>
            <person name="Zeng Q."/>
            <person name="Koehrsen M."/>
            <person name="Alvarado L."/>
            <person name="Berlin A."/>
            <person name="Borenstein D."/>
            <person name="Chen Z."/>
            <person name="Engels R."/>
            <person name="Freedman E."/>
            <person name="Gellesch M."/>
            <person name="Goldberg J."/>
            <person name="Griggs A."/>
            <person name="Gujja S."/>
            <person name="Heiman D."/>
            <person name="Hepburn T."/>
            <person name="Howarth C."/>
            <person name="Jen D."/>
            <person name="Larson L."/>
            <person name="Lewis B."/>
            <person name="Mehta T."/>
            <person name="Park D."/>
            <person name="Pearson M."/>
            <person name="Roberts A."/>
            <person name="Saif S."/>
            <person name="Shea T."/>
            <person name="Shenoy N."/>
            <person name="Sisk P."/>
            <person name="Stolte C."/>
            <person name="Sykes S."/>
            <person name="Walk T."/>
            <person name="White J."/>
            <person name="Yandava C."/>
            <person name="Allison M.J."/>
            <person name="Lander E."/>
            <person name="Nusbaum C."/>
            <person name="Galagan J."/>
            <person name="Birren B."/>
        </authorList>
    </citation>
    <scope>NUCLEOTIDE SEQUENCE [LARGE SCALE GENOMIC DNA]</scope>
    <source>
        <strain evidence="3 4">OXCC13</strain>
    </source>
</reference>
<evidence type="ECO:0000313" key="4">
    <source>
        <dbReference type="Proteomes" id="UP000005089"/>
    </source>
</evidence>
<feature type="signal peptide" evidence="2">
    <location>
        <begin position="1"/>
        <end position="23"/>
    </location>
</feature>
<protein>
    <submittedName>
        <fullName evidence="3">Sel1 repeat protein</fullName>
        <ecNumber evidence="3">3.5.2.6</ecNumber>
    </submittedName>
</protein>
<dbReference type="eggNOG" id="COG0790">
    <property type="taxonomic scope" value="Bacteria"/>
</dbReference>
<proteinExistence type="predicted"/>
<dbReference type="PANTHER" id="PTHR11102:SF160">
    <property type="entry name" value="ERAD-ASSOCIATED E3 UBIQUITIN-PROTEIN LIGASE COMPONENT HRD3"/>
    <property type="match status" value="1"/>
</dbReference>
<dbReference type="Proteomes" id="UP000005089">
    <property type="component" value="Unassembled WGS sequence"/>
</dbReference>
<organism evidence="3 4">
    <name type="scientific">Oxalobacter formigenes OXCC13</name>
    <dbReference type="NCBI Taxonomy" id="556269"/>
    <lineage>
        <taxon>Bacteria</taxon>
        <taxon>Pseudomonadati</taxon>
        <taxon>Pseudomonadota</taxon>
        <taxon>Betaproteobacteria</taxon>
        <taxon>Burkholderiales</taxon>
        <taxon>Oxalobacteraceae</taxon>
        <taxon>Oxalobacter</taxon>
    </lineage>
</organism>
<dbReference type="EC" id="3.5.2.6" evidence="3"/>
<dbReference type="HOGENOM" id="CLU_395267_0_0_4"/>
<evidence type="ECO:0000313" key="3">
    <source>
        <dbReference type="EMBL" id="EEO29609.1"/>
    </source>
</evidence>
<keyword evidence="4" id="KW-1185">Reference proteome</keyword>
<dbReference type="Gene3D" id="1.25.40.10">
    <property type="entry name" value="Tetratricopeptide repeat domain"/>
    <property type="match status" value="2"/>
</dbReference>
<dbReference type="PROSITE" id="PS51257">
    <property type="entry name" value="PROKAR_LIPOPROTEIN"/>
    <property type="match status" value="1"/>
</dbReference>
<dbReference type="GO" id="GO:0008800">
    <property type="term" value="F:beta-lactamase activity"/>
    <property type="evidence" value="ECO:0007669"/>
    <property type="project" value="UniProtKB-EC"/>
</dbReference>
<dbReference type="EMBL" id="GG658170">
    <property type="protein sequence ID" value="EEO29609.1"/>
    <property type="molecule type" value="Genomic_DNA"/>
</dbReference>
<name>C3X8T3_OXAFO</name>
<dbReference type="SUPFAM" id="SSF81901">
    <property type="entry name" value="HCP-like"/>
    <property type="match status" value="3"/>
</dbReference>
<keyword evidence="2" id="KW-0732">Signal</keyword>
<evidence type="ECO:0000256" key="1">
    <source>
        <dbReference type="SAM" id="MobiDB-lite"/>
    </source>
</evidence>
<feature type="region of interest" description="Disordered" evidence="1">
    <location>
        <begin position="501"/>
        <end position="527"/>
    </location>
</feature>
<dbReference type="PANTHER" id="PTHR11102">
    <property type="entry name" value="SEL-1-LIKE PROTEIN"/>
    <property type="match status" value="1"/>
</dbReference>